<proteinExistence type="predicted"/>
<feature type="region of interest" description="Disordered" evidence="2">
    <location>
        <begin position="67"/>
        <end position="104"/>
    </location>
</feature>
<dbReference type="InterPro" id="IPR029050">
    <property type="entry name" value="Immunoprotect_excell_Ig-like"/>
</dbReference>
<dbReference type="RefSeq" id="WP_186837081.1">
    <property type="nucleotide sequence ID" value="NZ_JACOPD010000006.1"/>
</dbReference>
<evidence type="ECO:0000256" key="3">
    <source>
        <dbReference type="SAM" id="SignalP"/>
    </source>
</evidence>
<feature type="compositionally biased region" description="Low complexity" evidence="2">
    <location>
        <begin position="88"/>
        <end position="104"/>
    </location>
</feature>
<evidence type="ECO:0008006" key="6">
    <source>
        <dbReference type="Google" id="ProtNLM"/>
    </source>
</evidence>
<comment type="caution">
    <text evidence="4">The sequence shown here is derived from an EMBL/GenBank/DDBJ whole genome shotgun (WGS) entry which is preliminary data.</text>
</comment>
<feature type="compositionally biased region" description="Polar residues" evidence="2">
    <location>
        <begin position="67"/>
        <end position="87"/>
    </location>
</feature>
<evidence type="ECO:0000256" key="2">
    <source>
        <dbReference type="SAM" id="MobiDB-lite"/>
    </source>
</evidence>
<dbReference type="PROSITE" id="PS51257">
    <property type="entry name" value="PROKAR_LIPOPROTEIN"/>
    <property type="match status" value="1"/>
</dbReference>
<keyword evidence="1 3" id="KW-0732">Signal</keyword>
<name>A0ABR7G1H3_9FIRM</name>
<feature type="signal peptide" evidence="3">
    <location>
        <begin position="1"/>
        <end position="21"/>
    </location>
</feature>
<reference evidence="4 5" key="1">
    <citation type="submission" date="2020-08" db="EMBL/GenBank/DDBJ databases">
        <title>Genome public.</title>
        <authorList>
            <person name="Liu C."/>
            <person name="Sun Q."/>
        </authorList>
    </citation>
    <scope>NUCLEOTIDE SEQUENCE [LARGE SCALE GENOMIC DNA]</scope>
    <source>
        <strain evidence="4 5">NSJ-43</strain>
    </source>
</reference>
<keyword evidence="5" id="KW-1185">Reference proteome</keyword>
<evidence type="ECO:0000313" key="5">
    <source>
        <dbReference type="Proteomes" id="UP000628463"/>
    </source>
</evidence>
<sequence>MKRLAALGLVFVLMFSFTGCKGDIELNKEDNDHVAEYIAGVLLKYSYENEWEYQKLKNSALTNYQNSVSGRTQTSSDNTKANSGSKNTASTSGSISQTGSAGTSQSGLGVMEQFASALGLDNAQITYKTYQSGDRYPTDEYSISVPAKSGCKVVALEFEIKNNGSSQITANTSSKGVSIKLTVGDKTVAESATLLKNDILQLKNVSINAGSSYTAAAIFQVPESNISAISGATAVISVNGASIGTINIQ</sequence>
<dbReference type="EMBL" id="JACOPD010000006">
    <property type="protein sequence ID" value="MBC5681289.1"/>
    <property type="molecule type" value="Genomic_DNA"/>
</dbReference>
<accession>A0ABR7G1H3</accession>
<protein>
    <recommendedName>
        <fullName evidence="6">DUF4352 domain-containing protein</fullName>
    </recommendedName>
</protein>
<dbReference type="Proteomes" id="UP000628463">
    <property type="component" value="Unassembled WGS sequence"/>
</dbReference>
<gene>
    <name evidence="4" type="ORF">H8S01_09980</name>
</gene>
<feature type="chain" id="PRO_5046147000" description="DUF4352 domain-containing protein" evidence="3">
    <location>
        <begin position="22"/>
        <end position="249"/>
    </location>
</feature>
<dbReference type="Gene3D" id="2.60.40.1240">
    <property type="match status" value="1"/>
</dbReference>
<evidence type="ECO:0000256" key="1">
    <source>
        <dbReference type="ARBA" id="ARBA00022729"/>
    </source>
</evidence>
<evidence type="ECO:0000313" key="4">
    <source>
        <dbReference type="EMBL" id="MBC5681289.1"/>
    </source>
</evidence>
<organism evidence="4 5">
    <name type="scientific">Lachnospira hominis</name>
    <name type="common">ex Liu et al. 2021</name>
    <dbReference type="NCBI Taxonomy" id="2763051"/>
    <lineage>
        <taxon>Bacteria</taxon>
        <taxon>Bacillati</taxon>
        <taxon>Bacillota</taxon>
        <taxon>Clostridia</taxon>
        <taxon>Lachnospirales</taxon>
        <taxon>Lachnospiraceae</taxon>
        <taxon>Lachnospira</taxon>
    </lineage>
</organism>